<evidence type="ECO:0000313" key="3">
    <source>
        <dbReference type="Proteomes" id="UP000228626"/>
    </source>
</evidence>
<protein>
    <submittedName>
        <fullName evidence="2">Uncharacterized protein</fullName>
    </submittedName>
</protein>
<accession>A0A2H0V2S5</accession>
<comment type="caution">
    <text evidence="2">The sequence shown here is derived from an EMBL/GenBank/DDBJ whole genome shotgun (WGS) entry which is preliminary data.</text>
</comment>
<feature type="transmembrane region" description="Helical" evidence="1">
    <location>
        <begin position="38"/>
        <end position="59"/>
    </location>
</feature>
<gene>
    <name evidence="2" type="ORF">COT99_01080</name>
</gene>
<dbReference type="Proteomes" id="UP000228626">
    <property type="component" value="Unassembled WGS sequence"/>
</dbReference>
<evidence type="ECO:0000313" key="2">
    <source>
        <dbReference type="EMBL" id="PIR93404.1"/>
    </source>
</evidence>
<dbReference type="EMBL" id="PFAR01000013">
    <property type="protein sequence ID" value="PIR93404.1"/>
    <property type="molecule type" value="Genomic_DNA"/>
</dbReference>
<proteinExistence type="predicted"/>
<name>A0A2H0V2S5_9BACT</name>
<dbReference type="AlphaFoldDB" id="A0A2H0V2S5"/>
<keyword evidence="1" id="KW-0812">Transmembrane</keyword>
<evidence type="ECO:0000256" key="1">
    <source>
        <dbReference type="SAM" id="Phobius"/>
    </source>
</evidence>
<organism evidence="2 3">
    <name type="scientific">Candidatus Falkowbacteria bacterium CG10_big_fil_rev_8_21_14_0_10_43_10</name>
    <dbReference type="NCBI Taxonomy" id="1974567"/>
    <lineage>
        <taxon>Bacteria</taxon>
        <taxon>Candidatus Falkowiibacteriota</taxon>
    </lineage>
</organism>
<keyword evidence="1" id="KW-1133">Transmembrane helix</keyword>
<sequence length="84" mass="9621">MTNARAQTVYVWSWKKFAQDFLELYGQKTKKQKKQPNVFASVIVAFIIIFIAAQILGAVNNFIENKYLLEKYKGANVVVYSNIG</sequence>
<reference evidence="3" key="1">
    <citation type="submission" date="2017-09" db="EMBL/GenBank/DDBJ databases">
        <title>Depth-based differentiation of microbial function through sediment-hosted aquifers and enrichment of novel symbionts in the deep terrestrial subsurface.</title>
        <authorList>
            <person name="Probst A.J."/>
            <person name="Ladd B."/>
            <person name="Jarett J.K."/>
            <person name="Geller-Mcgrath D.E."/>
            <person name="Sieber C.M.K."/>
            <person name="Emerson J.B."/>
            <person name="Anantharaman K."/>
            <person name="Thomas B.C."/>
            <person name="Malmstrom R."/>
            <person name="Stieglmeier M."/>
            <person name="Klingl A."/>
            <person name="Woyke T."/>
            <person name="Ryan C.M."/>
            <person name="Banfield J.F."/>
        </authorList>
    </citation>
    <scope>NUCLEOTIDE SEQUENCE [LARGE SCALE GENOMIC DNA]</scope>
</reference>
<keyword evidence="1" id="KW-0472">Membrane</keyword>